<evidence type="ECO:0000256" key="1">
    <source>
        <dbReference type="ARBA" id="ARBA00022741"/>
    </source>
</evidence>
<dbReference type="KEGG" id="ptrt:HU722_0000850"/>
<accession>A0A8I0CYL8</accession>
<feature type="coiled-coil region" evidence="3">
    <location>
        <begin position="274"/>
        <end position="301"/>
    </location>
</feature>
<evidence type="ECO:0000259" key="5">
    <source>
        <dbReference type="PROSITE" id="PS51192"/>
    </source>
</evidence>
<keyword evidence="6" id="KW-0347">Helicase</keyword>
<dbReference type="GO" id="GO:0005524">
    <property type="term" value="F:ATP binding"/>
    <property type="evidence" value="ECO:0007669"/>
    <property type="project" value="UniProtKB-KW"/>
</dbReference>
<evidence type="ECO:0000256" key="3">
    <source>
        <dbReference type="SAM" id="Coils"/>
    </source>
</evidence>
<proteinExistence type="predicted"/>
<protein>
    <submittedName>
        <fullName evidence="6">DEAD/DEAH box helicase</fullName>
    </submittedName>
</protein>
<evidence type="ECO:0000313" key="7">
    <source>
        <dbReference type="EMBL" id="QXH84066.1"/>
    </source>
</evidence>
<dbReference type="PROSITE" id="PS51192">
    <property type="entry name" value="HELICASE_ATP_BIND_1"/>
    <property type="match status" value="1"/>
</dbReference>
<evidence type="ECO:0000256" key="2">
    <source>
        <dbReference type="ARBA" id="ARBA00022840"/>
    </source>
</evidence>
<feature type="domain" description="Helicase ATP-binding" evidence="5">
    <location>
        <begin position="104"/>
        <end position="439"/>
    </location>
</feature>
<dbReference type="EMBL" id="CP077084">
    <property type="protein sequence ID" value="QXH84066.1"/>
    <property type="molecule type" value="Genomic_DNA"/>
</dbReference>
<dbReference type="SMART" id="SM00490">
    <property type="entry name" value="HELICc"/>
    <property type="match status" value="1"/>
</dbReference>
<dbReference type="PANTHER" id="PTHR47957:SF3">
    <property type="entry name" value="ATP-DEPENDENT HELICASE HRQ1"/>
    <property type="match status" value="1"/>
</dbReference>
<keyword evidence="3" id="KW-0175">Coiled coil</keyword>
<dbReference type="EMBL" id="JABWQF010000017">
    <property type="protein sequence ID" value="MBC3294962.1"/>
    <property type="molecule type" value="Genomic_DNA"/>
</dbReference>
<dbReference type="Pfam" id="PF00271">
    <property type="entry name" value="Helicase_C"/>
    <property type="match status" value="1"/>
</dbReference>
<feature type="region of interest" description="Disordered" evidence="4">
    <location>
        <begin position="694"/>
        <end position="714"/>
    </location>
</feature>
<dbReference type="InterPro" id="IPR001650">
    <property type="entry name" value="Helicase_C-like"/>
</dbReference>
<gene>
    <name evidence="7" type="ORF">HU722_0000850</name>
    <name evidence="6" type="ORF">HU722_25900</name>
</gene>
<dbReference type="GO" id="GO:0036297">
    <property type="term" value="P:interstrand cross-link repair"/>
    <property type="evidence" value="ECO:0007669"/>
    <property type="project" value="TreeGrafter"/>
</dbReference>
<dbReference type="InterPro" id="IPR014001">
    <property type="entry name" value="Helicase_ATP-bd"/>
</dbReference>
<organism evidence="6">
    <name type="scientific">Pseudomonas tritici</name>
    <dbReference type="NCBI Taxonomy" id="2745518"/>
    <lineage>
        <taxon>Bacteria</taxon>
        <taxon>Pseudomonadati</taxon>
        <taxon>Pseudomonadota</taxon>
        <taxon>Gammaproteobacteria</taxon>
        <taxon>Pseudomonadales</taxon>
        <taxon>Pseudomonadaceae</taxon>
        <taxon>Pseudomonas</taxon>
    </lineage>
</organism>
<dbReference type="SMART" id="SM00487">
    <property type="entry name" value="DEXDc"/>
    <property type="match status" value="1"/>
</dbReference>
<keyword evidence="2" id="KW-0067">ATP-binding</keyword>
<keyword evidence="6" id="KW-0378">Hydrolase</keyword>
<feature type="region of interest" description="Disordered" evidence="4">
    <location>
        <begin position="1603"/>
        <end position="1624"/>
    </location>
</feature>
<dbReference type="Proteomes" id="UP000615613">
    <property type="component" value="Chromosome"/>
</dbReference>
<evidence type="ECO:0000313" key="8">
    <source>
        <dbReference type="Proteomes" id="UP000615613"/>
    </source>
</evidence>
<dbReference type="SUPFAM" id="SSF52540">
    <property type="entry name" value="P-loop containing nucleoside triphosphate hydrolases"/>
    <property type="match status" value="2"/>
</dbReference>
<dbReference type="Pfam" id="PF00270">
    <property type="entry name" value="DEAD"/>
    <property type="match status" value="1"/>
</dbReference>
<reference evidence="6" key="1">
    <citation type="journal article" date="2020" name="Microorganisms">
        <title>Reliable Identification of Environmental Pseudomonas Isolates Using the rpoD Gene.</title>
        <authorList>
            <consortium name="The Broad Institute Genome Sequencing Platform"/>
            <person name="Girard L."/>
            <person name="Lood C."/>
            <person name="Rokni-Zadeh H."/>
            <person name="van Noort V."/>
            <person name="Lavigne R."/>
            <person name="De Mot R."/>
        </authorList>
    </citation>
    <scope>NUCLEOTIDE SEQUENCE [LARGE SCALE GENOMIC DNA]</scope>
    <source>
        <strain evidence="6">SWRI145</strain>
    </source>
</reference>
<feature type="compositionally biased region" description="Basic and acidic residues" evidence="4">
    <location>
        <begin position="694"/>
        <end position="712"/>
    </location>
</feature>
<evidence type="ECO:0000313" key="6">
    <source>
        <dbReference type="EMBL" id="MBC3294962.1"/>
    </source>
</evidence>
<dbReference type="InterPro" id="IPR027417">
    <property type="entry name" value="P-loop_NTPase"/>
</dbReference>
<evidence type="ECO:0000256" key="4">
    <source>
        <dbReference type="SAM" id="MobiDB-lite"/>
    </source>
</evidence>
<keyword evidence="1" id="KW-0547">Nucleotide-binding</keyword>
<reference evidence="7" key="2">
    <citation type="submission" date="2021-06" db="EMBL/GenBank/DDBJ databases">
        <title>Updating the genus Pseudomonas: Description of 43 new species and partition of the Pseudomonas putida group.</title>
        <authorList>
            <person name="Girard L."/>
            <person name="Lood C."/>
            <person name="Vandamme P."/>
            <person name="Rokni-Zadeh H."/>
            <person name="van Noort V."/>
            <person name="Hofte M."/>
            <person name="Lavigne R."/>
            <person name="De Mot R."/>
        </authorList>
    </citation>
    <scope>NUCLEOTIDE SEQUENCE</scope>
    <source>
        <strain evidence="7">SWRI145</strain>
    </source>
</reference>
<dbReference type="GO" id="GO:0006289">
    <property type="term" value="P:nucleotide-excision repair"/>
    <property type="evidence" value="ECO:0007669"/>
    <property type="project" value="TreeGrafter"/>
</dbReference>
<dbReference type="GO" id="GO:0003676">
    <property type="term" value="F:nucleic acid binding"/>
    <property type="evidence" value="ECO:0007669"/>
    <property type="project" value="InterPro"/>
</dbReference>
<sequence length="2089" mass="232958">MKDPVGAFDTFQNGIKRYITSAFRTNSQTFEEDRKELLDLPGVLFQTPYVEPIPSYKSGRKLTELLESDLPSLNEVGRDAFKAVVSAGLFSGGHPLYLHQQTMLRKSLEGKHCVVVTGTGSGKTESFLLPALANIVREATSPSTQWQHPSKTPSEWTKEELPKWNDTRKELRGEKRTAAVRALVLYPMNALVEDQVSRLRLALDTDEVHAALDQYLAGNRIRFGRYNGSTPVSGHPFKADGKPHTGKRSELREDLKAAVTDYVSMCQKIKHCRDAVAEAEAANISEEIDKARKQLSQSLEEASFIRRMSPDAAEMFHRWEMQAMPPDILVTNISMLSIMLMRHPDPHIPGDRADSDMFEETRKWLEKDRQNHVFQLIVDELHLHRSSAGTEVAYLIRLLLNRLGLDPTSPQLRILASSASLDGSDDATYEYLGGFFGYTSEDAKSRFHIESGEHLHTLEDDIPEFNNAIVEACLKAGGTNIQEGDDNETLEVISVVDLLAVDEVTSNKCILAGFDTNGQIRAKPINMLSDYWFASLPANKRPIAARGLFRAIGSKHARDKRLSFPRLRFHWMAKNVEGLWATIELHDEDHDRRSGMLLPDRKLSLDGRRVLEVLYCECCGTQLLCGNRIPLKNGLGIETQFELTSLETQINGLPETTVETRTDAQRYKDVGVVWLRNLDFDPTTIPDNLKWKHGTIETDSKDGRPGKPRDNKPASWITATIDPITGLVTTGTQKGGQPCYLFHAEIPEANRHEYSAMPQRCPSCHIDYSERYGRRTPIRSFVTGLARMSHLFSKHLMGVLPEGKSRKLVAFSDSREAAANLSVGVEEEQWMLLLRTFINQELKKRSDSGIDVLMKDALHAIESVEVEKVQGIRERVKNLFGQTDGSLQRFNLFVQAARAVVEDKEGATDEQVDQVKRIRAHKHGYVRVDDIIAKPGPDRQLSPLWRDFIEKGINPGGASVDKRKVGHKGKDWTSIFKTSDGNLVAKLEDEANLHDIESISESLRKVSWRTLAGRLLYDLEAQGIGHLAFPPDKALQSPIGMPSEVFRLACDSILRILAEENRLDPNPWNRPTDGWRHDQPTGAANEGAAKKRVHGYLTKVAAAHRINRDALHDSMVNAFKLVGHVQGDLWGVVRLEKLWTRVVGPEDYPWVCSNCGRVHWHASAGVCSRCLGKLETQPNGKATAKEIEDEHYYAHEANDKSSAFRIHAEELTGQTQDQAQRQRHFRDIFFDEETIEDIGTRNVLRNVDSIDFLSVTTTMEVGVDIGSLQAVMQANMPPERFNYQQRVGRAGRKGQAFSVAFTFCRGQTHDRIHFEHPSEMTGGVPPQPRLAMGDDQRILAERLIAKDILRQAFRAAGISWVATSQDPDTHGEMGTLANAEANIALVRNWIAVNGEAIKNVARTITSGSNVSTETLIEYVSHLPEKMKDAVEGNEFVASTLAHRLAEAGILPMFGMPTSVRELYFKLPSGKGDAERDAKSLDRPADQAIADFAPGSERTWDKRRLTPLYVTGPLFNDPRVGRWKASGAPIGAAYVHVRCGACRQLHVERISITAMRTHASESGLWNPSWLQNPPLSVICPNCGAQDAKPYMAVAPRAFATDMDTTKPALGGGENRGRSGSTDISSPRLSAEGFKQVCNTQVKLERQAPVFRTNTNRSEYFGFKEVGSIQEGGSKWIHAEGESIWRSEDENPDFKVALTSPKTTDILAIRMLDGNGLKYFESKDEASLTRRRAAWYSAATILQRAIALELDVDSMDVEIASVHAVTDLGGGEMYLADAHPNGAGIVDSAMSQWESILRGSLFGEGDTPRMGNMIREEIDLSKTKGNEWRSPDLLLRGFRNRQVHGLLDWELGIDLLASMLDANYKPGLDTVAANKVLPIGAEGKWDVRAARLVDAWTKNGFPAESIIHDGNVHGWATDGVLNVVVHPLWDGYASERNAIGDAHHLAAKQGLGRIRRIDSFNLSRRMIWVRANLQNDQMFVVEDVDPNSTPGALSKTQLSSQYNVTAKALTSLPDDTTFSFAGRNWRKVGPRKISQLSDGEEWLAVTNRGELLPVTAYFKRSMATPRLRTRDGFIRSEEAEKFRFVALLTNS</sequence>
<dbReference type="Gene3D" id="3.40.50.300">
    <property type="entry name" value="P-loop containing nucleotide triphosphate hydrolases"/>
    <property type="match status" value="2"/>
</dbReference>
<dbReference type="InterPro" id="IPR011545">
    <property type="entry name" value="DEAD/DEAH_box_helicase_dom"/>
</dbReference>
<feature type="compositionally biased region" description="Polar residues" evidence="4">
    <location>
        <begin position="140"/>
        <end position="155"/>
    </location>
</feature>
<dbReference type="PANTHER" id="PTHR47957">
    <property type="entry name" value="ATP-DEPENDENT HELICASE HRQ1"/>
    <property type="match status" value="1"/>
</dbReference>
<dbReference type="RefSeq" id="WP_186753135.1">
    <property type="nucleotide sequence ID" value="NZ_CP077084.1"/>
</dbReference>
<feature type="region of interest" description="Disordered" evidence="4">
    <location>
        <begin position="140"/>
        <end position="159"/>
    </location>
</feature>
<dbReference type="GO" id="GO:0043138">
    <property type="term" value="F:3'-5' DNA helicase activity"/>
    <property type="evidence" value="ECO:0007669"/>
    <property type="project" value="TreeGrafter"/>
</dbReference>
<keyword evidence="8" id="KW-1185">Reference proteome</keyword>
<name>A0A8I0CYL8_9PSED</name>